<feature type="compositionally biased region" description="Pro residues" evidence="3">
    <location>
        <begin position="204"/>
        <end position="216"/>
    </location>
</feature>
<dbReference type="InterPro" id="IPR000618">
    <property type="entry name" value="Insect_cuticle"/>
</dbReference>
<keyword evidence="1 2" id="KW-0193">Cuticle</keyword>
<feature type="region of interest" description="Disordered" evidence="3">
    <location>
        <begin position="16"/>
        <end position="114"/>
    </location>
</feature>
<dbReference type="GO" id="GO:0005615">
    <property type="term" value="C:extracellular space"/>
    <property type="evidence" value="ECO:0007669"/>
    <property type="project" value="TreeGrafter"/>
</dbReference>
<evidence type="ECO:0000313" key="5">
    <source>
        <dbReference type="EMBL" id="TRY70083.1"/>
    </source>
</evidence>
<name>A0A553NXC2_TIGCA</name>
<dbReference type="STRING" id="6832.A0A553NXC2"/>
<dbReference type="GO" id="GO:0042302">
    <property type="term" value="F:structural constituent of cuticle"/>
    <property type="evidence" value="ECO:0007669"/>
    <property type="project" value="UniProtKB-UniRule"/>
</dbReference>
<keyword evidence="6" id="KW-1185">Reference proteome</keyword>
<evidence type="ECO:0000256" key="4">
    <source>
        <dbReference type="SAM" id="SignalP"/>
    </source>
</evidence>
<dbReference type="PRINTS" id="PR01217">
    <property type="entry name" value="PRICHEXTENSN"/>
</dbReference>
<dbReference type="PANTHER" id="PTHR12236">
    <property type="entry name" value="STRUCTURAL CONTITUENT OF CUTICLE"/>
    <property type="match status" value="1"/>
</dbReference>
<feature type="compositionally biased region" description="Low complexity" evidence="3">
    <location>
        <begin position="43"/>
        <end position="58"/>
    </location>
</feature>
<keyword evidence="4" id="KW-0732">Signal</keyword>
<dbReference type="GO" id="GO:0031012">
    <property type="term" value="C:extracellular matrix"/>
    <property type="evidence" value="ECO:0007669"/>
    <property type="project" value="TreeGrafter"/>
</dbReference>
<evidence type="ECO:0000256" key="3">
    <source>
        <dbReference type="SAM" id="MobiDB-lite"/>
    </source>
</evidence>
<feature type="region of interest" description="Disordered" evidence="3">
    <location>
        <begin position="184"/>
        <end position="216"/>
    </location>
</feature>
<dbReference type="Pfam" id="PF00379">
    <property type="entry name" value="Chitin_bind_4"/>
    <property type="match status" value="1"/>
</dbReference>
<evidence type="ECO:0008006" key="7">
    <source>
        <dbReference type="Google" id="ProtNLM"/>
    </source>
</evidence>
<evidence type="ECO:0000256" key="2">
    <source>
        <dbReference type="PROSITE-ProRule" id="PRU00497"/>
    </source>
</evidence>
<evidence type="ECO:0000256" key="1">
    <source>
        <dbReference type="ARBA" id="ARBA00022460"/>
    </source>
</evidence>
<dbReference type="AlphaFoldDB" id="A0A553NXC2"/>
<dbReference type="PROSITE" id="PS00233">
    <property type="entry name" value="CHIT_BIND_RR_1"/>
    <property type="match status" value="1"/>
</dbReference>
<dbReference type="PROSITE" id="PS51155">
    <property type="entry name" value="CHIT_BIND_RR_2"/>
    <property type="match status" value="1"/>
</dbReference>
<dbReference type="Proteomes" id="UP000318571">
    <property type="component" value="Chromosome 9"/>
</dbReference>
<organism evidence="5 6">
    <name type="scientific">Tigriopus californicus</name>
    <name type="common">Marine copepod</name>
    <dbReference type="NCBI Taxonomy" id="6832"/>
    <lineage>
        <taxon>Eukaryota</taxon>
        <taxon>Metazoa</taxon>
        <taxon>Ecdysozoa</taxon>
        <taxon>Arthropoda</taxon>
        <taxon>Crustacea</taxon>
        <taxon>Multicrustacea</taxon>
        <taxon>Hexanauplia</taxon>
        <taxon>Copepoda</taxon>
        <taxon>Harpacticoida</taxon>
        <taxon>Harpacticidae</taxon>
        <taxon>Tigriopus</taxon>
    </lineage>
</organism>
<feature type="chain" id="PRO_5021703840" description="Cuticle protein" evidence="4">
    <location>
        <begin position="18"/>
        <end position="216"/>
    </location>
</feature>
<dbReference type="OMA" id="PTYHAAP"/>
<protein>
    <recommendedName>
        <fullName evidence="7">Cuticle protein</fullName>
    </recommendedName>
</protein>
<proteinExistence type="predicted"/>
<sequence>MLSKILCLSALATVAMSDDAPYKPPQRSYKPAPSPSYQPAPKPTSYSPTPSYQQPKSSYRPAPAYKAEPSYKPAPTPAYKPAPTQSYKPEPSYSRPASYKPTASYQPNSYEEPKYEDHEAKYAYQYSVLDEYSNNNFAHSESREGYKTNGEYRVALPDGRTQIVTYTADENGYVADVKYDGEAQYPKYEPQQGYKAKPQGYQPAPSPSYKPAPAPY</sequence>
<feature type="non-terminal residue" evidence="5">
    <location>
        <position position="216"/>
    </location>
</feature>
<feature type="signal peptide" evidence="4">
    <location>
        <begin position="1"/>
        <end position="17"/>
    </location>
</feature>
<dbReference type="InterPro" id="IPR051217">
    <property type="entry name" value="Insect_Cuticle_Struc_Prot"/>
</dbReference>
<feature type="compositionally biased region" description="Pro residues" evidence="3">
    <location>
        <begin position="32"/>
        <end position="42"/>
    </location>
</feature>
<gene>
    <name evidence="5" type="ORF">TCAL_16370</name>
</gene>
<comment type="caution">
    <text evidence="5">The sequence shown here is derived from an EMBL/GenBank/DDBJ whole genome shotgun (WGS) entry which is preliminary data.</text>
</comment>
<dbReference type="InterPro" id="IPR031311">
    <property type="entry name" value="CHIT_BIND_RR_consensus"/>
</dbReference>
<reference evidence="5 6" key="1">
    <citation type="journal article" date="2018" name="Nat. Ecol. Evol.">
        <title>Genomic signatures of mitonuclear coevolution across populations of Tigriopus californicus.</title>
        <authorList>
            <person name="Barreto F.S."/>
            <person name="Watson E.T."/>
            <person name="Lima T.G."/>
            <person name="Willett C.S."/>
            <person name="Edmands S."/>
            <person name="Li W."/>
            <person name="Burton R.S."/>
        </authorList>
    </citation>
    <scope>NUCLEOTIDE SEQUENCE [LARGE SCALE GENOMIC DNA]</scope>
    <source>
        <strain evidence="5 6">San Diego</strain>
    </source>
</reference>
<evidence type="ECO:0000313" key="6">
    <source>
        <dbReference type="Proteomes" id="UP000318571"/>
    </source>
</evidence>
<dbReference type="EMBL" id="VCGU01000009">
    <property type="protein sequence ID" value="TRY70083.1"/>
    <property type="molecule type" value="Genomic_DNA"/>
</dbReference>
<dbReference type="PANTHER" id="PTHR12236:SF79">
    <property type="entry name" value="CUTICULAR PROTEIN 50CB-RELATED"/>
    <property type="match status" value="1"/>
</dbReference>
<accession>A0A553NXC2</accession>